<dbReference type="Proteomes" id="UP001231924">
    <property type="component" value="Unassembled WGS sequence"/>
</dbReference>
<dbReference type="EMBL" id="JASVWF010000009">
    <property type="protein sequence ID" value="MDL5159937.1"/>
    <property type="molecule type" value="Genomic_DNA"/>
</dbReference>
<keyword evidence="3" id="KW-0540">Nuclease</keyword>
<dbReference type="Gene3D" id="1.10.30.50">
    <property type="match status" value="1"/>
</dbReference>
<dbReference type="InterPro" id="IPR052892">
    <property type="entry name" value="NA-targeting_endonuclease"/>
</dbReference>
<dbReference type="SMART" id="SM00507">
    <property type="entry name" value="HNHc"/>
    <property type="match status" value="1"/>
</dbReference>
<evidence type="ECO:0000313" key="4">
    <source>
        <dbReference type="Proteomes" id="UP001231924"/>
    </source>
</evidence>
<evidence type="ECO:0000256" key="1">
    <source>
        <dbReference type="SAM" id="MobiDB-lite"/>
    </source>
</evidence>
<evidence type="ECO:0000259" key="2">
    <source>
        <dbReference type="SMART" id="SM00507"/>
    </source>
</evidence>
<feature type="domain" description="HNH nuclease" evidence="2">
    <location>
        <begin position="129"/>
        <end position="178"/>
    </location>
</feature>
<dbReference type="PANTHER" id="PTHR33877:SF2">
    <property type="entry name" value="OS07G0170200 PROTEIN"/>
    <property type="match status" value="1"/>
</dbReference>
<dbReference type="RefSeq" id="WP_286056547.1">
    <property type="nucleotide sequence ID" value="NZ_JASVWF010000009.1"/>
</dbReference>
<keyword evidence="3" id="KW-0378">Hydrolase</keyword>
<proteinExistence type="predicted"/>
<dbReference type="InterPro" id="IPR003615">
    <property type="entry name" value="HNH_nuc"/>
</dbReference>
<organism evidence="3 4">
    <name type="scientific">Actinomycetospora termitidis</name>
    <dbReference type="NCBI Taxonomy" id="3053470"/>
    <lineage>
        <taxon>Bacteria</taxon>
        <taxon>Bacillati</taxon>
        <taxon>Actinomycetota</taxon>
        <taxon>Actinomycetes</taxon>
        <taxon>Pseudonocardiales</taxon>
        <taxon>Pseudonocardiaceae</taxon>
        <taxon>Actinomycetospora</taxon>
    </lineage>
</organism>
<dbReference type="CDD" id="cd00085">
    <property type="entry name" value="HNHc"/>
    <property type="match status" value="1"/>
</dbReference>
<dbReference type="PANTHER" id="PTHR33877">
    <property type="entry name" value="SLL1193 PROTEIN"/>
    <property type="match status" value="1"/>
</dbReference>
<dbReference type="InterPro" id="IPR029471">
    <property type="entry name" value="HNH_5"/>
</dbReference>
<keyword evidence="3" id="KW-0255">Endonuclease</keyword>
<feature type="region of interest" description="Disordered" evidence="1">
    <location>
        <begin position="1"/>
        <end position="20"/>
    </location>
</feature>
<keyword evidence="4" id="KW-1185">Reference proteome</keyword>
<comment type="caution">
    <text evidence="3">The sequence shown here is derived from an EMBL/GenBank/DDBJ whole genome shotgun (WGS) entry which is preliminary data.</text>
</comment>
<gene>
    <name evidence="3" type="ORF">QRT03_28475</name>
</gene>
<accession>A0ABT7MGY1</accession>
<dbReference type="Pfam" id="PF14279">
    <property type="entry name" value="HNH_5"/>
    <property type="match status" value="1"/>
</dbReference>
<reference evidence="3 4" key="1">
    <citation type="submission" date="2023-06" db="EMBL/GenBank/DDBJ databases">
        <title>Actinomycetospora Odt1-22.</title>
        <authorList>
            <person name="Supong K."/>
        </authorList>
    </citation>
    <scope>NUCLEOTIDE SEQUENCE [LARGE SCALE GENOMIC DNA]</scope>
    <source>
        <strain evidence="3 4">Odt1-22</strain>
    </source>
</reference>
<protein>
    <submittedName>
        <fullName evidence="3">HNH endonuclease</fullName>
    </submittedName>
</protein>
<dbReference type="GO" id="GO:0004519">
    <property type="term" value="F:endonuclease activity"/>
    <property type="evidence" value="ECO:0007669"/>
    <property type="project" value="UniProtKB-KW"/>
</dbReference>
<name>A0ABT7MGY1_9PSEU</name>
<sequence length="226" mass="24291">MTPLVSGVGGPSVRTEPPDTVPVLVPDPPAEDVTATPVAALAPVPVATPAPPAPFLGRRRVLLLNATYEPLTALPLRRAIVLLVCGKADVVHGDSSGLVLHSATGAVDVPSVIRLRVFVRVPYRARVPLTRAALMHRDRFRCAYCSGKAETIDHVVPRSRGGTHTWENTVACCARCNHKKADKLLAELGWPLRTMPTAPRGRHWRLLAGLVDADPQWLPYLGETAA</sequence>
<evidence type="ECO:0000313" key="3">
    <source>
        <dbReference type="EMBL" id="MDL5159937.1"/>
    </source>
</evidence>